<feature type="transmembrane region" description="Helical" evidence="1">
    <location>
        <begin position="301"/>
        <end position="319"/>
    </location>
</feature>
<feature type="transmembrane region" description="Helical" evidence="1">
    <location>
        <begin position="482"/>
        <end position="504"/>
    </location>
</feature>
<protein>
    <submittedName>
        <fullName evidence="2">Uncharacterized protein</fullName>
    </submittedName>
</protein>
<dbReference type="RefSeq" id="WP_090085322.1">
    <property type="nucleotide sequence ID" value="NZ_FOMR01000007.1"/>
</dbReference>
<keyword evidence="1" id="KW-0812">Transmembrane</keyword>
<feature type="transmembrane region" description="Helical" evidence="1">
    <location>
        <begin position="234"/>
        <end position="254"/>
    </location>
</feature>
<reference evidence="3" key="1">
    <citation type="submission" date="2016-10" db="EMBL/GenBank/DDBJ databases">
        <authorList>
            <person name="Varghese N."/>
            <person name="Submissions S."/>
        </authorList>
    </citation>
    <scope>NUCLEOTIDE SEQUENCE [LARGE SCALE GENOMIC DNA]</scope>
    <source>
        <strain evidence="3">DSM 22530</strain>
    </source>
</reference>
<dbReference type="Proteomes" id="UP000199474">
    <property type="component" value="Unassembled WGS sequence"/>
</dbReference>
<keyword evidence="1" id="KW-0472">Membrane</keyword>
<feature type="transmembrane region" description="Helical" evidence="1">
    <location>
        <begin position="160"/>
        <end position="182"/>
    </location>
</feature>
<gene>
    <name evidence="2" type="ORF">SAMN05216238_107130</name>
</gene>
<feature type="transmembrane region" description="Helical" evidence="1">
    <location>
        <begin position="136"/>
        <end position="154"/>
    </location>
</feature>
<feature type="transmembrane region" description="Helical" evidence="1">
    <location>
        <begin position="194"/>
        <end position="214"/>
    </location>
</feature>
<feature type="transmembrane region" description="Helical" evidence="1">
    <location>
        <begin position="456"/>
        <end position="476"/>
    </location>
</feature>
<feature type="transmembrane region" description="Helical" evidence="1">
    <location>
        <begin position="407"/>
        <end position="426"/>
    </location>
</feature>
<name>A0A1I1X6Y2_9BACI</name>
<organism evidence="2 3">
    <name type="scientific">Lentibacillus persicus</name>
    <dbReference type="NCBI Taxonomy" id="640948"/>
    <lineage>
        <taxon>Bacteria</taxon>
        <taxon>Bacillati</taxon>
        <taxon>Bacillota</taxon>
        <taxon>Bacilli</taxon>
        <taxon>Bacillales</taxon>
        <taxon>Bacillaceae</taxon>
        <taxon>Lentibacillus</taxon>
    </lineage>
</organism>
<accession>A0A1I1X6Y2</accession>
<feature type="transmembrane region" description="Helical" evidence="1">
    <location>
        <begin position="41"/>
        <end position="65"/>
    </location>
</feature>
<feature type="transmembrane region" description="Helical" evidence="1">
    <location>
        <begin position="378"/>
        <end position="401"/>
    </location>
</feature>
<dbReference type="EMBL" id="FOMR01000007">
    <property type="protein sequence ID" value="SFE03129.1"/>
    <property type="molecule type" value="Genomic_DNA"/>
</dbReference>
<feature type="transmembrane region" description="Helical" evidence="1">
    <location>
        <begin position="325"/>
        <end position="350"/>
    </location>
</feature>
<evidence type="ECO:0000313" key="2">
    <source>
        <dbReference type="EMBL" id="SFE03129.1"/>
    </source>
</evidence>
<feature type="transmembrane region" description="Helical" evidence="1">
    <location>
        <begin position="71"/>
        <end position="94"/>
    </location>
</feature>
<dbReference type="OrthoDB" id="9846203at2"/>
<keyword evidence="3" id="KW-1185">Reference proteome</keyword>
<sequence length="515" mass="60068">MFKAWKYVRYDQLMEYRRMKDMIEISMKTLFNLILEPDKKWFVRSFLVLSTMVRVFFVLIGIVLYMTLSFLYGEAGIIFLLGFFCLAHHVYLMITKMTEGHLHHLKTEFSYLLRIGNYKGTSLIRKRLSYEIIKKYLLFSTLPFLSAFLFILLIDPGTYGMLGVAVLFAILNYLLSYLMLYGRLSKSDFPHMKGLIIFTASIVIVLLVTAVGAFDSANVNMTLEGISAHYGSGLFLLSSSLLVLLVVGILGYMLRYAVTANSVRDMVMIREQKDKWLVRADKPYQKLLARTFRFHHRLTKLKIMSLILITGVMVAYPFLHEQPAVSAAINLLLFCYLPWLYVFSYSYYLYEDLLSKNNIYTTYYLQKRYRLKPYITKLTYNWTVYRTAFYLLLPGLLFVLIYQPMNLAVALGCYLIVYFASVRIIVLRIYQTERFSIEELMALDPKVIISKLPDNIFLFGLPIVLVGPTLTVQIIQDNLLYTHVYFLVYTFYMLLYVTAALYTAKSKEHVYVNSR</sequence>
<dbReference type="STRING" id="640948.SAMN05216238_107130"/>
<dbReference type="AlphaFoldDB" id="A0A1I1X6Y2"/>
<keyword evidence="1" id="KW-1133">Transmembrane helix</keyword>
<evidence type="ECO:0000256" key="1">
    <source>
        <dbReference type="SAM" id="Phobius"/>
    </source>
</evidence>
<evidence type="ECO:0000313" key="3">
    <source>
        <dbReference type="Proteomes" id="UP000199474"/>
    </source>
</evidence>
<proteinExistence type="predicted"/>